<dbReference type="Proteomes" id="UP000004756">
    <property type="component" value="Unassembled WGS sequence"/>
</dbReference>
<comment type="caution">
    <text evidence="1">The sequence shown here is derived from an EMBL/GenBank/DDBJ whole genome shotgun (WGS) entry which is preliminary data.</text>
</comment>
<gene>
    <name evidence="1" type="ORF">CLOSTASPAR_00211</name>
</gene>
<dbReference type="EMBL" id="ACCJ01000014">
    <property type="protein sequence ID" value="EEG57679.1"/>
    <property type="molecule type" value="Genomic_DNA"/>
</dbReference>
<organism evidence="1 2">
    <name type="scientific">[Clostridium] asparagiforme DSM 15981</name>
    <dbReference type="NCBI Taxonomy" id="518636"/>
    <lineage>
        <taxon>Bacteria</taxon>
        <taxon>Bacillati</taxon>
        <taxon>Bacillota</taxon>
        <taxon>Clostridia</taxon>
        <taxon>Lachnospirales</taxon>
        <taxon>Lachnospiraceae</taxon>
        <taxon>Enterocloster</taxon>
    </lineage>
</organism>
<keyword evidence="2" id="KW-1185">Reference proteome</keyword>
<evidence type="ECO:0000313" key="2">
    <source>
        <dbReference type="Proteomes" id="UP000004756"/>
    </source>
</evidence>
<reference evidence="1 2" key="1">
    <citation type="submission" date="2009-01" db="EMBL/GenBank/DDBJ databases">
        <authorList>
            <person name="Fulton L."/>
            <person name="Clifton S."/>
            <person name="Fulton B."/>
            <person name="Xu J."/>
            <person name="Minx P."/>
            <person name="Pepin K.H."/>
            <person name="Johnson M."/>
            <person name="Bhonagiri V."/>
            <person name="Nash W.E."/>
            <person name="Mardis E.R."/>
            <person name="Wilson R.K."/>
        </authorList>
    </citation>
    <scope>NUCLEOTIDE SEQUENCE [LARGE SCALE GENOMIC DNA]</scope>
    <source>
        <strain evidence="1 2">DSM 15981</strain>
    </source>
</reference>
<dbReference type="HOGENOM" id="CLU_1774109_0_0_9"/>
<evidence type="ECO:0000313" key="1">
    <source>
        <dbReference type="EMBL" id="EEG57679.1"/>
    </source>
</evidence>
<name>C0CTB3_9FIRM</name>
<accession>C0CTB3</accession>
<dbReference type="AlphaFoldDB" id="C0CTB3"/>
<proteinExistence type="predicted"/>
<sequence>MGLHFDVDSPRILSQRFHPVVPVADKNVDKVGGIPPAFKASEVFLSGPGFRIAEYIGNAGLPQTPQNPRYRRNDKVVLRILPVVFQNRLQVGELPSKDKIQFQTGLKGLNRPPGGQKLVKVRILERHTAKIHCVFDFLAKGSFADS</sequence>
<reference evidence="1 2" key="2">
    <citation type="submission" date="2009-02" db="EMBL/GenBank/DDBJ databases">
        <title>Draft genome sequence of Clostridium asparagiforme (DSM 15981).</title>
        <authorList>
            <person name="Sudarsanam P."/>
            <person name="Ley R."/>
            <person name="Guruge J."/>
            <person name="Turnbaugh P.J."/>
            <person name="Mahowald M."/>
            <person name="Liep D."/>
            <person name="Gordon J."/>
        </authorList>
    </citation>
    <scope>NUCLEOTIDE SEQUENCE [LARGE SCALE GENOMIC DNA]</scope>
    <source>
        <strain evidence="1 2">DSM 15981</strain>
    </source>
</reference>
<protein>
    <submittedName>
        <fullName evidence="1">Uncharacterized protein</fullName>
    </submittedName>
</protein>